<reference evidence="2" key="1">
    <citation type="journal article" date="2019" name="Int. J. Syst. Evol. Microbiol.">
        <title>The Global Catalogue of Microorganisms (GCM) 10K type strain sequencing project: providing services to taxonomists for standard genome sequencing and annotation.</title>
        <authorList>
            <consortium name="The Broad Institute Genomics Platform"/>
            <consortium name="The Broad Institute Genome Sequencing Center for Infectious Disease"/>
            <person name="Wu L."/>
            <person name="Ma J."/>
        </authorList>
    </citation>
    <scope>NUCLEOTIDE SEQUENCE [LARGE SCALE GENOMIC DNA]</scope>
    <source>
        <strain evidence="2">JCM 18409</strain>
    </source>
</reference>
<dbReference type="EMBL" id="BAABKB010000039">
    <property type="protein sequence ID" value="GAA5032834.1"/>
    <property type="molecule type" value="Genomic_DNA"/>
</dbReference>
<dbReference type="Proteomes" id="UP001501759">
    <property type="component" value="Unassembled WGS sequence"/>
</dbReference>
<evidence type="ECO:0008006" key="3">
    <source>
        <dbReference type="Google" id="ProtNLM"/>
    </source>
</evidence>
<evidence type="ECO:0000313" key="1">
    <source>
        <dbReference type="EMBL" id="GAA5032834.1"/>
    </source>
</evidence>
<accession>A0ABP9JI48</accession>
<dbReference type="RefSeq" id="WP_345657342.1">
    <property type="nucleotide sequence ID" value="NZ_BAABKB010000039.1"/>
</dbReference>
<organism evidence="1 2">
    <name type="scientific">Streptomyces siamensis</name>
    <dbReference type="NCBI Taxonomy" id="1274986"/>
    <lineage>
        <taxon>Bacteria</taxon>
        <taxon>Bacillati</taxon>
        <taxon>Actinomycetota</taxon>
        <taxon>Actinomycetes</taxon>
        <taxon>Kitasatosporales</taxon>
        <taxon>Streptomycetaceae</taxon>
        <taxon>Streptomyces</taxon>
    </lineage>
</organism>
<evidence type="ECO:0000313" key="2">
    <source>
        <dbReference type="Proteomes" id="UP001501759"/>
    </source>
</evidence>
<name>A0ABP9JI48_9ACTN</name>
<protein>
    <recommendedName>
        <fullName evidence="3">Ferredoxin</fullName>
    </recommendedName>
</protein>
<sequence length="55" mass="5972">MTTRIRTAVAAARARRTARHLDGVSFCDGCAQVCDASCRATAQQRRAQSALSFTR</sequence>
<keyword evidence="2" id="KW-1185">Reference proteome</keyword>
<gene>
    <name evidence="1" type="ORF">GCM10023335_75680</name>
</gene>
<proteinExistence type="predicted"/>
<comment type="caution">
    <text evidence="1">The sequence shown here is derived from an EMBL/GenBank/DDBJ whole genome shotgun (WGS) entry which is preliminary data.</text>
</comment>